<evidence type="ECO:0000313" key="3">
    <source>
        <dbReference type="Proteomes" id="UP000231259"/>
    </source>
</evidence>
<name>A0A2G8QWR4_9RHOB</name>
<accession>A0A2G8QWR4</accession>
<organism evidence="2 3">
    <name type="scientific">Puniceibacterium antarcticum</name>
    <dbReference type="NCBI Taxonomy" id="1206336"/>
    <lineage>
        <taxon>Bacteria</taxon>
        <taxon>Pseudomonadati</taxon>
        <taxon>Pseudomonadota</taxon>
        <taxon>Alphaproteobacteria</taxon>
        <taxon>Rhodobacterales</taxon>
        <taxon>Paracoccaceae</taxon>
        <taxon>Puniceibacterium</taxon>
    </lineage>
</organism>
<keyword evidence="1" id="KW-0732">Signal</keyword>
<protein>
    <submittedName>
        <fullName evidence="2">Uncharacterized protein</fullName>
    </submittedName>
</protein>
<comment type="caution">
    <text evidence="2">The sequence shown here is derived from an EMBL/GenBank/DDBJ whole genome shotgun (WGS) entry which is preliminary data.</text>
</comment>
<dbReference type="AlphaFoldDB" id="A0A2G8QWR4"/>
<evidence type="ECO:0000256" key="1">
    <source>
        <dbReference type="SAM" id="SignalP"/>
    </source>
</evidence>
<keyword evidence="3" id="KW-1185">Reference proteome</keyword>
<feature type="signal peptide" evidence="1">
    <location>
        <begin position="1"/>
        <end position="19"/>
    </location>
</feature>
<dbReference type="EMBL" id="AWWI01000182">
    <property type="protein sequence ID" value="PIL13722.1"/>
    <property type="molecule type" value="Genomic_DNA"/>
</dbReference>
<dbReference type="Proteomes" id="UP000231259">
    <property type="component" value="Unassembled WGS sequence"/>
</dbReference>
<feature type="chain" id="PRO_5013842819" evidence="1">
    <location>
        <begin position="20"/>
        <end position="69"/>
    </location>
</feature>
<gene>
    <name evidence="2" type="ORF">P775_27550</name>
</gene>
<proteinExistence type="predicted"/>
<reference evidence="2 3" key="1">
    <citation type="submission" date="2013-09" db="EMBL/GenBank/DDBJ databases">
        <title>Genome sequencing of Phaeobacter antarcticus sp. nov. SM1211.</title>
        <authorList>
            <person name="Zhang X.-Y."/>
            <person name="Liu C."/>
            <person name="Chen X.-L."/>
            <person name="Xie B.-B."/>
            <person name="Qin Q.-L."/>
            <person name="Rong J.-C."/>
            <person name="Zhang Y.-Z."/>
        </authorList>
    </citation>
    <scope>NUCLEOTIDE SEQUENCE [LARGE SCALE GENOMIC DNA]</scope>
    <source>
        <strain evidence="2 3">SM1211</strain>
    </source>
</reference>
<sequence>MLPALLAVSTAALSLPAMAQTTEAPQPDISGLGGLGNGPSLFDVLLTTMATTSTSSTSATSTSGTTTSN</sequence>
<evidence type="ECO:0000313" key="2">
    <source>
        <dbReference type="EMBL" id="PIL13722.1"/>
    </source>
</evidence>